<dbReference type="OrthoDB" id="5330169at2"/>
<feature type="compositionally biased region" description="Basic and acidic residues" evidence="1">
    <location>
        <begin position="151"/>
        <end position="161"/>
    </location>
</feature>
<feature type="region of interest" description="Disordered" evidence="1">
    <location>
        <begin position="41"/>
        <end position="61"/>
    </location>
</feature>
<feature type="compositionally biased region" description="Polar residues" evidence="1">
    <location>
        <begin position="75"/>
        <end position="96"/>
    </location>
</feature>
<dbReference type="Proteomes" id="UP000029878">
    <property type="component" value="Unassembled WGS sequence"/>
</dbReference>
<proteinExistence type="predicted"/>
<evidence type="ECO:0000256" key="1">
    <source>
        <dbReference type="SAM" id="MobiDB-lite"/>
    </source>
</evidence>
<feature type="region of interest" description="Disordered" evidence="1">
    <location>
        <begin position="75"/>
        <end position="335"/>
    </location>
</feature>
<dbReference type="EMBL" id="JRPL02000026">
    <property type="protein sequence ID" value="TLD81210.1"/>
    <property type="molecule type" value="Genomic_DNA"/>
</dbReference>
<protein>
    <submittedName>
        <fullName evidence="2">Uncharacterized protein</fullName>
    </submittedName>
</protein>
<evidence type="ECO:0000313" key="2">
    <source>
        <dbReference type="EMBL" id="TLD81210.1"/>
    </source>
</evidence>
<feature type="compositionally biased region" description="Basic and acidic residues" evidence="1">
    <location>
        <begin position="235"/>
        <end position="270"/>
    </location>
</feature>
<dbReference type="RefSeq" id="WP_081955927.1">
    <property type="nucleotide sequence ID" value="NZ_FZNG01000003.1"/>
</dbReference>
<dbReference type="AlphaFoldDB" id="A0A4U8S5V6"/>
<feature type="compositionally biased region" description="Polar residues" evidence="1">
    <location>
        <begin position="190"/>
        <end position="204"/>
    </location>
</feature>
<gene>
    <name evidence="2" type="ORF">LS81_008910</name>
</gene>
<evidence type="ECO:0000313" key="3">
    <source>
        <dbReference type="Proteomes" id="UP000029878"/>
    </source>
</evidence>
<feature type="compositionally biased region" description="Basic and acidic residues" evidence="1">
    <location>
        <begin position="314"/>
        <end position="335"/>
    </location>
</feature>
<feature type="compositionally biased region" description="Polar residues" evidence="1">
    <location>
        <begin position="162"/>
        <end position="181"/>
    </location>
</feature>
<organism evidence="2 3">
    <name type="scientific">Helicobacter trogontum</name>
    <dbReference type="NCBI Taxonomy" id="50960"/>
    <lineage>
        <taxon>Bacteria</taxon>
        <taxon>Pseudomonadati</taxon>
        <taxon>Campylobacterota</taxon>
        <taxon>Epsilonproteobacteria</taxon>
        <taxon>Campylobacterales</taxon>
        <taxon>Helicobacteraceae</taxon>
        <taxon>Helicobacter</taxon>
    </lineage>
</organism>
<accession>A0A4U8S5V6</accession>
<comment type="caution">
    <text evidence="2">The sequence shown here is derived from an EMBL/GenBank/DDBJ whole genome shotgun (WGS) entry which is preliminary data.</text>
</comment>
<feature type="compositionally biased region" description="Polar residues" evidence="1">
    <location>
        <begin position="271"/>
        <end position="313"/>
    </location>
</feature>
<feature type="compositionally biased region" description="Polar residues" evidence="1">
    <location>
        <begin position="211"/>
        <end position="234"/>
    </location>
</feature>
<sequence>MMKTKMIRNLIIAMLLVFIGGVVVYCTNTTSSTQDNKALGIKTQDKDLSPNADKSQVSKMQDDENLATDDIMNESQNSKTQNKSNVTPPLDSNLSALPTDKSSNKRDDISSEIAAKLQPQANNTALSKKQDSKTQTHSTANTQKASSLQDRQPKMQSEHMSTKNNEVTSSTTLNKDSATKNNIHDEVKSSRNSQQMQDKSTTSNSKERGENTSNVNQMTSNHIVQPDMTQGQSTHETRVIDPKESILDSHHTDTQDSRVNHANTENRSKNSDNPNKKNTQSQDNTSAQNTQENLESIKDLQSSNTKENNQYESENQKISDKQNSKQDEINQIQPRDDNRAGSCIVALRCNSNEIMRKFATTSLDLHASMRASEETRLKGKSAGDEFMRLWKQTRTTILPKLTSHITNIYEQDSQVNRNTRICVANYYTEVLEDFGNGWKDKKGDKSPIYQVTYQISCKDSHTAKLTILNESQLQERGRRTTFVRKNIAEQKPIGRVPPKCVSELVHKQLAQAGFYKHAMTRAQEEGRRNGIEAQQRFIELWDKTKTQITTKLTAHVSNIEDKGVQTKTQKRMCVANYYTEVLEDFGNGWKDKKGDKSPHYIVYYAVAYANNEDEAIIIDITAQNRVRIK</sequence>
<feature type="compositionally biased region" description="Polar residues" evidence="1">
    <location>
        <begin position="135"/>
        <end position="150"/>
    </location>
</feature>
<reference evidence="2 3" key="1">
    <citation type="journal article" date="2014" name="Genome Announc.">
        <title>Draft genome sequences of eight enterohepatic helicobacter species isolated from both laboratory and wild rodents.</title>
        <authorList>
            <person name="Sheh A."/>
            <person name="Shen Z."/>
            <person name="Fox J.G."/>
        </authorList>
    </citation>
    <scope>NUCLEOTIDE SEQUENCE [LARGE SCALE GENOMIC DNA]</scope>
    <source>
        <strain evidence="2 3">ATCC 700114</strain>
    </source>
</reference>
<name>A0A4U8S5V6_9HELI</name>